<dbReference type="InterPro" id="IPR050268">
    <property type="entry name" value="NADH-dep_flavin_reductase"/>
</dbReference>
<name>A0A4S8Q3S2_9HYPH</name>
<proteinExistence type="predicted"/>
<reference evidence="3 4" key="1">
    <citation type="submission" date="2019-04" db="EMBL/GenBank/DDBJ databases">
        <title>genome sequence of strain W3.</title>
        <authorList>
            <person name="Gao J."/>
            <person name="Sun J."/>
        </authorList>
    </citation>
    <scope>NUCLEOTIDE SEQUENCE [LARGE SCALE GENOMIC DNA]</scope>
    <source>
        <strain evidence="3 4">W3</strain>
    </source>
</reference>
<evidence type="ECO:0000256" key="1">
    <source>
        <dbReference type="ARBA" id="ARBA00023002"/>
    </source>
</evidence>
<dbReference type="EMBL" id="STGU01000001">
    <property type="protein sequence ID" value="THV38853.1"/>
    <property type="molecule type" value="Genomic_DNA"/>
</dbReference>
<dbReference type="GO" id="GO:0010181">
    <property type="term" value="F:FMN binding"/>
    <property type="evidence" value="ECO:0007669"/>
    <property type="project" value="InterPro"/>
</dbReference>
<dbReference type="SUPFAM" id="SSF50475">
    <property type="entry name" value="FMN-binding split barrel"/>
    <property type="match status" value="1"/>
</dbReference>
<comment type="caution">
    <text evidence="3">The sequence shown here is derived from an EMBL/GenBank/DDBJ whole genome shotgun (WGS) entry which is preliminary data.</text>
</comment>
<organism evidence="3 4">
    <name type="scientific">Rhizobium rosettiformans W3</name>
    <dbReference type="NCBI Taxonomy" id="538378"/>
    <lineage>
        <taxon>Bacteria</taxon>
        <taxon>Pseudomonadati</taxon>
        <taxon>Pseudomonadota</taxon>
        <taxon>Alphaproteobacteria</taxon>
        <taxon>Hyphomicrobiales</taxon>
        <taxon>Rhizobiaceae</taxon>
        <taxon>Rhizobium/Agrobacterium group</taxon>
        <taxon>Rhizobium</taxon>
    </lineage>
</organism>
<sequence length="172" mass="18256">MMAANDIHALEAVFIPEADNHRAYRNALGSFTTGVTVVTAMTADGPIGMTVNSFASVSLDPPLVLWSPAKSSSRYGAFTGARHFAIHVLSADQDHLSAAFTRGGSGFDGIDVRFNDEGVPVLPGTLARFECAEQAQHDAGDHTIIIGKVLRVAHRQGEPLCFSGGRFGRFAV</sequence>
<dbReference type="InterPro" id="IPR012349">
    <property type="entry name" value="Split_barrel_FMN-bd"/>
</dbReference>
<dbReference type="Proteomes" id="UP000307378">
    <property type="component" value="Unassembled WGS sequence"/>
</dbReference>
<accession>A0A4S8Q3S2</accession>
<dbReference type="PANTHER" id="PTHR30466">
    <property type="entry name" value="FLAVIN REDUCTASE"/>
    <property type="match status" value="1"/>
</dbReference>
<dbReference type="RefSeq" id="WP_113458861.1">
    <property type="nucleotide sequence ID" value="NZ_STGU01000001.1"/>
</dbReference>
<dbReference type="InterPro" id="IPR002563">
    <property type="entry name" value="Flavin_Rdtase-like_dom"/>
</dbReference>
<dbReference type="GO" id="GO:0042602">
    <property type="term" value="F:riboflavin reductase (NADPH) activity"/>
    <property type="evidence" value="ECO:0007669"/>
    <property type="project" value="TreeGrafter"/>
</dbReference>
<evidence type="ECO:0000313" key="3">
    <source>
        <dbReference type="EMBL" id="THV38853.1"/>
    </source>
</evidence>
<dbReference type="Gene3D" id="2.30.110.10">
    <property type="entry name" value="Electron Transport, Fmn-binding Protein, Chain A"/>
    <property type="match status" value="1"/>
</dbReference>
<dbReference type="Pfam" id="PF01613">
    <property type="entry name" value="Flavin_Reduct"/>
    <property type="match status" value="1"/>
</dbReference>
<protein>
    <submittedName>
        <fullName evidence="3">Flavin reductase</fullName>
    </submittedName>
</protein>
<dbReference type="AlphaFoldDB" id="A0A4S8Q3S2"/>
<evidence type="ECO:0000313" key="4">
    <source>
        <dbReference type="Proteomes" id="UP000307378"/>
    </source>
</evidence>
<feature type="domain" description="Flavin reductase like" evidence="2">
    <location>
        <begin position="28"/>
        <end position="169"/>
    </location>
</feature>
<gene>
    <name evidence="3" type="ORF">FAA86_00300</name>
</gene>
<dbReference type="SMART" id="SM00903">
    <property type="entry name" value="Flavin_Reduct"/>
    <property type="match status" value="1"/>
</dbReference>
<dbReference type="PANTHER" id="PTHR30466:SF1">
    <property type="entry name" value="FMN REDUCTASE (NADH) RUTF"/>
    <property type="match status" value="1"/>
</dbReference>
<evidence type="ECO:0000259" key="2">
    <source>
        <dbReference type="SMART" id="SM00903"/>
    </source>
</evidence>
<keyword evidence="1" id="KW-0560">Oxidoreductase</keyword>